<evidence type="ECO:0000256" key="2">
    <source>
        <dbReference type="SAM" id="SignalP"/>
    </source>
</evidence>
<dbReference type="AlphaFoldDB" id="A0A8I6RZX9"/>
<reference evidence="3" key="1">
    <citation type="submission" date="2022-01" db="UniProtKB">
        <authorList>
            <consortium name="EnsemblMetazoa"/>
        </authorList>
    </citation>
    <scope>IDENTIFICATION</scope>
</reference>
<evidence type="ECO:0000313" key="3">
    <source>
        <dbReference type="EnsemblMetazoa" id="XP_014253879.1"/>
    </source>
</evidence>
<evidence type="ECO:0000256" key="1">
    <source>
        <dbReference type="SAM" id="Coils"/>
    </source>
</evidence>
<keyword evidence="4" id="KW-1185">Reference proteome</keyword>
<dbReference type="KEGG" id="clec:106669114"/>
<sequence length="231" mass="25470">MNMFTKFFVCVVVALAAAQCEAASVQDVKANAFLVKFNKWVKGKELQLKNSVKHAAEELKELEQSLVKNAHENLLESVTKVEQDLATWESHIPKNCYGSAFAKLQGMKKTSAADFFHCTNLTKAVADVGTILSKVADMTVTVLELCEEVLSGVEECKPYVSTKGMKCIQGYVLKVIKDFKTDLPLLKDYFTEVVTAGKDLKAQVESCLHPSKAKLNEELTTLLTSLHSCSV</sequence>
<dbReference type="EnsemblMetazoa" id="XM_014398393.2">
    <property type="protein sequence ID" value="XP_014253879.1"/>
    <property type="gene ID" value="LOC106669114"/>
</dbReference>
<proteinExistence type="predicted"/>
<name>A0A8I6RZX9_CIMLE</name>
<evidence type="ECO:0000313" key="4">
    <source>
        <dbReference type="Proteomes" id="UP000494040"/>
    </source>
</evidence>
<gene>
    <name evidence="3" type="primary">106669114</name>
</gene>
<dbReference type="OrthoDB" id="6606517at2759"/>
<keyword evidence="2" id="KW-0732">Signal</keyword>
<organism evidence="3 4">
    <name type="scientific">Cimex lectularius</name>
    <name type="common">Bed bug</name>
    <name type="synonym">Acanthia lectularia</name>
    <dbReference type="NCBI Taxonomy" id="79782"/>
    <lineage>
        <taxon>Eukaryota</taxon>
        <taxon>Metazoa</taxon>
        <taxon>Ecdysozoa</taxon>
        <taxon>Arthropoda</taxon>
        <taxon>Hexapoda</taxon>
        <taxon>Insecta</taxon>
        <taxon>Pterygota</taxon>
        <taxon>Neoptera</taxon>
        <taxon>Paraneoptera</taxon>
        <taxon>Hemiptera</taxon>
        <taxon>Heteroptera</taxon>
        <taxon>Panheteroptera</taxon>
        <taxon>Cimicomorpha</taxon>
        <taxon>Cimicidae</taxon>
        <taxon>Cimex</taxon>
    </lineage>
</organism>
<keyword evidence="1" id="KW-0175">Coiled coil</keyword>
<dbReference type="OMA" id="ATWESHI"/>
<accession>A0A8I6RZX9</accession>
<feature type="chain" id="PRO_5035158805" evidence="2">
    <location>
        <begin position="23"/>
        <end position="231"/>
    </location>
</feature>
<dbReference type="Proteomes" id="UP000494040">
    <property type="component" value="Unassembled WGS sequence"/>
</dbReference>
<feature type="coiled-coil region" evidence="1">
    <location>
        <begin position="45"/>
        <end position="72"/>
    </location>
</feature>
<feature type="signal peptide" evidence="2">
    <location>
        <begin position="1"/>
        <end position="22"/>
    </location>
</feature>
<protein>
    <submittedName>
        <fullName evidence="3">Uncharacterized protein</fullName>
    </submittedName>
</protein>